<evidence type="ECO:0000256" key="3">
    <source>
        <dbReference type="ARBA" id="ARBA00022643"/>
    </source>
</evidence>
<dbReference type="GO" id="GO:0004733">
    <property type="term" value="F:pyridoxamine phosphate oxidase activity"/>
    <property type="evidence" value="ECO:0007669"/>
    <property type="project" value="InterPro"/>
</dbReference>
<proteinExistence type="predicted"/>
<dbReference type="InterPro" id="IPR012349">
    <property type="entry name" value="Split_barrel_FMN-bd"/>
</dbReference>
<feature type="domain" description="Pyridoxamine 5'-phosphate oxidase Alr4036 family FMN-binding" evidence="5">
    <location>
        <begin position="27"/>
        <end position="105"/>
    </location>
</feature>
<dbReference type="SUPFAM" id="SSF50475">
    <property type="entry name" value="FMN-binding split barrel"/>
    <property type="match status" value="1"/>
</dbReference>
<name>A0A840YBB7_9PROT</name>
<dbReference type="InterPro" id="IPR000659">
    <property type="entry name" value="Pyridox_Oxase"/>
</dbReference>
<reference evidence="6 7" key="1">
    <citation type="submission" date="2020-08" db="EMBL/GenBank/DDBJ databases">
        <title>Genomic Encyclopedia of Type Strains, Phase IV (KMG-IV): sequencing the most valuable type-strain genomes for metagenomic binning, comparative biology and taxonomic classification.</title>
        <authorList>
            <person name="Goeker M."/>
        </authorList>
    </citation>
    <scope>NUCLEOTIDE SEQUENCE [LARGE SCALE GENOMIC DNA]</scope>
    <source>
        <strain evidence="6 7">DSM 25895</strain>
    </source>
</reference>
<sequence>MTRPPPPDRLEDALAGAFALLARGVADRRSPLHTPTLATRGTDGAPNARTVVLRAFDPGTRRLRLHTDRRSAKATELAAEPRVMLHAYDAAAQVQLRIAGTVSLHHDDALAESAWSGSRASSRMCYAAVEPPGAAVAAPPPAPRDAEAGRGNFMAVVIAMDSLDWLLLAHEGHRRARFAWDEAGRLSATWIAP</sequence>
<comment type="caution">
    <text evidence="6">The sequence shown here is derived from an EMBL/GenBank/DDBJ whole genome shotgun (WGS) entry which is preliminary data.</text>
</comment>
<comment type="cofactor">
    <cofactor evidence="1">
        <name>FMN</name>
        <dbReference type="ChEBI" id="CHEBI:58210"/>
    </cofactor>
</comment>
<keyword evidence="4" id="KW-0560">Oxidoreductase</keyword>
<keyword evidence="7" id="KW-1185">Reference proteome</keyword>
<dbReference type="Pfam" id="PF12766">
    <property type="entry name" value="Pyridox_oxase_2"/>
    <property type="match status" value="1"/>
</dbReference>
<dbReference type="InterPro" id="IPR024624">
    <property type="entry name" value="Pyridox_Oxase_Alr4036_FMN-bd"/>
</dbReference>
<evidence type="ECO:0000259" key="5">
    <source>
        <dbReference type="Pfam" id="PF12766"/>
    </source>
</evidence>
<protein>
    <recommendedName>
        <fullName evidence="5">Pyridoxamine 5'-phosphate oxidase Alr4036 family FMN-binding domain-containing protein</fullName>
    </recommendedName>
</protein>
<dbReference type="PANTHER" id="PTHR10851">
    <property type="entry name" value="PYRIDOXINE-5-PHOSPHATE OXIDASE"/>
    <property type="match status" value="1"/>
</dbReference>
<dbReference type="EMBL" id="JACIJE010000010">
    <property type="protein sequence ID" value="MBB5691174.1"/>
    <property type="molecule type" value="Genomic_DNA"/>
</dbReference>
<gene>
    <name evidence="6" type="ORF">FHS88_003326</name>
</gene>
<dbReference type="Gene3D" id="2.30.110.10">
    <property type="entry name" value="Electron Transport, Fmn-binding Protein, Chain A"/>
    <property type="match status" value="1"/>
</dbReference>
<dbReference type="Proteomes" id="UP000562254">
    <property type="component" value="Unassembled WGS sequence"/>
</dbReference>
<dbReference type="AlphaFoldDB" id="A0A840YBB7"/>
<evidence type="ECO:0000256" key="1">
    <source>
        <dbReference type="ARBA" id="ARBA00001917"/>
    </source>
</evidence>
<evidence type="ECO:0000256" key="2">
    <source>
        <dbReference type="ARBA" id="ARBA00022630"/>
    </source>
</evidence>
<organism evidence="6 7">
    <name type="scientific">Neoroseomonas alkaliterrae</name>
    <dbReference type="NCBI Taxonomy" id="1452450"/>
    <lineage>
        <taxon>Bacteria</taxon>
        <taxon>Pseudomonadati</taxon>
        <taxon>Pseudomonadota</taxon>
        <taxon>Alphaproteobacteria</taxon>
        <taxon>Acetobacterales</taxon>
        <taxon>Acetobacteraceae</taxon>
        <taxon>Neoroseomonas</taxon>
    </lineage>
</organism>
<evidence type="ECO:0000256" key="4">
    <source>
        <dbReference type="ARBA" id="ARBA00023002"/>
    </source>
</evidence>
<accession>A0A840YBB7</accession>
<evidence type="ECO:0000313" key="6">
    <source>
        <dbReference type="EMBL" id="MBB5691174.1"/>
    </source>
</evidence>
<keyword evidence="3" id="KW-0288">FMN</keyword>
<dbReference type="GO" id="GO:0008615">
    <property type="term" value="P:pyridoxine biosynthetic process"/>
    <property type="evidence" value="ECO:0007669"/>
    <property type="project" value="InterPro"/>
</dbReference>
<dbReference type="PANTHER" id="PTHR10851:SF3">
    <property type="entry name" value="PYRIDOXINE_PYRIDOXAMINE 5'-PHOSPHATE OXIDASE 2"/>
    <property type="match status" value="1"/>
</dbReference>
<dbReference type="GO" id="GO:0010181">
    <property type="term" value="F:FMN binding"/>
    <property type="evidence" value="ECO:0007669"/>
    <property type="project" value="InterPro"/>
</dbReference>
<evidence type="ECO:0000313" key="7">
    <source>
        <dbReference type="Proteomes" id="UP000562254"/>
    </source>
</evidence>
<dbReference type="RefSeq" id="WP_184486565.1">
    <property type="nucleotide sequence ID" value="NZ_JAAEDJ010000049.1"/>
</dbReference>
<keyword evidence="2" id="KW-0285">Flavoprotein</keyword>